<name>A0A2D4JVQ0_9SAUR</name>
<keyword evidence="1" id="KW-0472">Membrane</keyword>
<keyword evidence="1" id="KW-0812">Transmembrane</keyword>
<dbReference type="EMBL" id="IACL01015422">
    <property type="protein sequence ID" value="LAB00563.1"/>
    <property type="molecule type" value="Transcribed_RNA"/>
</dbReference>
<dbReference type="AlphaFoldDB" id="A0A2D4JVQ0"/>
<accession>A0A2D4JVQ0</accession>
<keyword evidence="1" id="KW-1133">Transmembrane helix</keyword>
<protein>
    <submittedName>
        <fullName evidence="2">Uncharacterized protein</fullName>
    </submittedName>
</protein>
<organism evidence="2">
    <name type="scientific">Micrurus paraensis</name>
    <dbReference type="NCBI Taxonomy" id="1970185"/>
    <lineage>
        <taxon>Eukaryota</taxon>
        <taxon>Metazoa</taxon>
        <taxon>Chordata</taxon>
        <taxon>Craniata</taxon>
        <taxon>Vertebrata</taxon>
        <taxon>Euteleostomi</taxon>
        <taxon>Lepidosauria</taxon>
        <taxon>Squamata</taxon>
        <taxon>Bifurcata</taxon>
        <taxon>Unidentata</taxon>
        <taxon>Episquamata</taxon>
        <taxon>Toxicofera</taxon>
        <taxon>Serpentes</taxon>
        <taxon>Colubroidea</taxon>
        <taxon>Elapidae</taxon>
        <taxon>Elapinae</taxon>
        <taxon>Micrurus</taxon>
    </lineage>
</organism>
<feature type="transmembrane region" description="Helical" evidence="1">
    <location>
        <begin position="57"/>
        <end position="79"/>
    </location>
</feature>
<evidence type="ECO:0000313" key="2">
    <source>
        <dbReference type="EMBL" id="LAB00563.1"/>
    </source>
</evidence>
<sequence length="120" mass="14238">MEKYHNEVARSTMTNDMNQTNGKGHSWFISSFNAAKEKMNQVSAYQLNSYAYGYVQMLIFIYGTYIKVLWELGSIQIFLNKHAKKKQQLTTKYFDFSHILCAYKNTFYQYQLDWPVDQLS</sequence>
<reference evidence="2" key="2">
    <citation type="submission" date="2017-11" db="EMBL/GenBank/DDBJ databases">
        <title>Coralsnake Venomics: Analyses of Venom Gland Transcriptomes and Proteomes of Six Brazilian Taxa.</title>
        <authorList>
            <person name="Aird S.D."/>
            <person name="Jorge da Silva N."/>
            <person name="Qiu L."/>
            <person name="Villar-Briones A."/>
            <person name="Aparecida-Saddi V."/>
            <person name="Campos-Telles M.P."/>
            <person name="Grau M."/>
            <person name="Mikheyev A.S."/>
        </authorList>
    </citation>
    <scope>NUCLEOTIDE SEQUENCE</scope>
    <source>
        <tissue evidence="2">Venom_gland</tissue>
    </source>
</reference>
<evidence type="ECO:0000256" key="1">
    <source>
        <dbReference type="SAM" id="Phobius"/>
    </source>
</evidence>
<reference evidence="2" key="1">
    <citation type="submission" date="2017-07" db="EMBL/GenBank/DDBJ databases">
        <authorList>
            <person name="Mikheyev A."/>
            <person name="Grau M."/>
        </authorList>
    </citation>
    <scope>NUCLEOTIDE SEQUENCE</scope>
    <source>
        <tissue evidence="2">Venom_gland</tissue>
    </source>
</reference>
<proteinExistence type="predicted"/>